<feature type="non-terminal residue" evidence="1">
    <location>
        <position position="54"/>
    </location>
</feature>
<sequence>MMKPFGHDVGDCKKNIYFRVFFYKVFRNESILVHAYIFKQAPPCLGISLSKLRY</sequence>
<name>A0A382VN72_9ZZZZ</name>
<reference evidence="1" key="1">
    <citation type="submission" date="2018-05" db="EMBL/GenBank/DDBJ databases">
        <authorList>
            <person name="Lanie J.A."/>
            <person name="Ng W.-L."/>
            <person name="Kazmierczak K.M."/>
            <person name="Andrzejewski T.M."/>
            <person name="Davidsen T.M."/>
            <person name="Wayne K.J."/>
            <person name="Tettelin H."/>
            <person name="Glass J.I."/>
            <person name="Rusch D."/>
            <person name="Podicherti R."/>
            <person name="Tsui H.-C.T."/>
            <person name="Winkler M.E."/>
        </authorList>
    </citation>
    <scope>NUCLEOTIDE SEQUENCE</scope>
</reference>
<dbReference type="EMBL" id="UINC01153338">
    <property type="protein sequence ID" value="SVD48006.1"/>
    <property type="molecule type" value="Genomic_DNA"/>
</dbReference>
<accession>A0A382VN72</accession>
<protein>
    <submittedName>
        <fullName evidence="1">Uncharacterized protein</fullName>
    </submittedName>
</protein>
<evidence type="ECO:0000313" key="1">
    <source>
        <dbReference type="EMBL" id="SVD48006.1"/>
    </source>
</evidence>
<organism evidence="1">
    <name type="scientific">marine metagenome</name>
    <dbReference type="NCBI Taxonomy" id="408172"/>
    <lineage>
        <taxon>unclassified sequences</taxon>
        <taxon>metagenomes</taxon>
        <taxon>ecological metagenomes</taxon>
    </lineage>
</organism>
<proteinExistence type="predicted"/>
<dbReference type="AlphaFoldDB" id="A0A382VN72"/>
<gene>
    <name evidence="1" type="ORF">METZ01_LOCUS400860</name>
</gene>